<protein>
    <recommendedName>
        <fullName evidence="4">Lipoprotein</fullName>
    </recommendedName>
</protein>
<evidence type="ECO:0000256" key="1">
    <source>
        <dbReference type="SAM" id="SignalP"/>
    </source>
</evidence>
<dbReference type="STRING" id="195913.SAMN04488004_1236"/>
<proteinExistence type="predicted"/>
<feature type="chain" id="PRO_5011767893" description="Lipoprotein" evidence="1">
    <location>
        <begin position="25"/>
        <end position="185"/>
    </location>
</feature>
<dbReference type="AlphaFoldDB" id="A0A1I4I7I1"/>
<dbReference type="EMBL" id="FOTF01000023">
    <property type="protein sequence ID" value="SFL49731.1"/>
    <property type="molecule type" value="Genomic_DNA"/>
</dbReference>
<keyword evidence="3" id="KW-1185">Reference proteome</keyword>
<evidence type="ECO:0000313" key="2">
    <source>
        <dbReference type="EMBL" id="SFL49731.1"/>
    </source>
</evidence>
<dbReference type="Proteomes" id="UP000199550">
    <property type="component" value="Unassembled WGS sequence"/>
</dbReference>
<name>A0A1I4I7I1_9RHOB</name>
<dbReference type="PROSITE" id="PS51257">
    <property type="entry name" value="PROKAR_LIPOPROTEIN"/>
    <property type="match status" value="1"/>
</dbReference>
<evidence type="ECO:0000313" key="3">
    <source>
        <dbReference type="Proteomes" id="UP000199550"/>
    </source>
</evidence>
<dbReference type="RefSeq" id="WP_139222666.1">
    <property type="nucleotide sequence ID" value="NZ_FOTF01000023.1"/>
</dbReference>
<evidence type="ECO:0008006" key="4">
    <source>
        <dbReference type="Google" id="ProtNLM"/>
    </source>
</evidence>
<organism evidence="2 3">
    <name type="scientific">Loktanella salsilacus</name>
    <dbReference type="NCBI Taxonomy" id="195913"/>
    <lineage>
        <taxon>Bacteria</taxon>
        <taxon>Pseudomonadati</taxon>
        <taxon>Pseudomonadota</taxon>
        <taxon>Alphaproteobacteria</taxon>
        <taxon>Rhodobacterales</taxon>
        <taxon>Roseobacteraceae</taxon>
        <taxon>Loktanella</taxon>
    </lineage>
</organism>
<accession>A0A1I4I7I1</accession>
<feature type="signal peptide" evidence="1">
    <location>
        <begin position="1"/>
        <end position="24"/>
    </location>
</feature>
<sequence length="185" mass="18899">MRKTFIGAASLAALLGCASPVLQKAPPPMDRAAQAAAFAASTQTYLVGTLDPALDYCIAHQSGGIADRAGLIAAGFAATNSATMTKPIAGNIGNPPTGGSAFVVQTSGCTIRTNGFSIGARDLNDAVDARFIAMGYTAVTAKEKGRMGIPEPYRGFRRGERVLGVTNSTSGASGVPFVSINMQKL</sequence>
<keyword evidence="1" id="KW-0732">Signal</keyword>
<gene>
    <name evidence="2" type="ORF">SAMN04488004_1236</name>
</gene>
<reference evidence="2 3" key="1">
    <citation type="submission" date="2016-10" db="EMBL/GenBank/DDBJ databases">
        <authorList>
            <person name="de Groot N.N."/>
        </authorList>
    </citation>
    <scope>NUCLEOTIDE SEQUENCE [LARGE SCALE GENOMIC DNA]</scope>
    <source>
        <strain evidence="2 3">DSM 16199</strain>
    </source>
</reference>